<evidence type="ECO:0000256" key="2">
    <source>
        <dbReference type="ARBA" id="ARBA00022525"/>
    </source>
</evidence>
<sequence length="688" mass="79992">MSFSENLIYQWTILCFLGLFNEYMFVWSRDTTEIDRYSVRARYYSRTWSDWTPWSVCSRTCGGGIRQRTRFCKTRMVGYRVSDTCLGDTVEYELCSRHACSSSTEEFLDYQCSQRNGQVIGGRRIEEWIPYRYGRNPCELQCWAKDRSLVYSFGKVIDGTHCSGADPKDPALCVNGRCMPVDCAGYLGTDNRRDQCGVCRGDNSTCVKYHDTFWRRPRSNLATDGRKDRHYDYNDIFTIPAGATRIVVSEASDTNFLVLVDSKNNFFINGNWRVQSPGRFLVHGSEFIYNRTWDGRERLSSDGPTRIPLAVQVLGTGDIPTVHYEYWVSTVSSTSRLLPQYSFHPVKTLESPAKPPYHSQTHQPLENTVEDSSQTNLIPVTKFQGYKSYYHRNEVLKSLPSWSIKRHKTFRHPLSREFTDVKNELNSNKWRNATVTHQPVTSDRIRHLESSRRIPTEKKPVTEIAGISYDTTTTAIFYNRTANPETATKHYYDIRRPNGTSAFTRYSHVVPDYKSKDKRKSLDNSISVERRNENFGRRDSKNKNAESKRAKRKRKSNHGECPQCSRVKNQVKNFCLSDFVLRATILANEKQHQGNRFELEVVRSFKNKVPIMSREYIWTLNDCQCPKLRVGKEYIVMGHSRIAGGKRESRLIVDNNSFVRKYSEKRARTMLRLVRDKNFVCRKFDLTL</sequence>
<dbReference type="Pfam" id="PF00090">
    <property type="entry name" value="TSP_1"/>
    <property type="match status" value="1"/>
</dbReference>
<evidence type="ECO:0000313" key="7">
    <source>
        <dbReference type="EMBL" id="GFU39475.1"/>
    </source>
</evidence>
<dbReference type="InterPro" id="IPR036383">
    <property type="entry name" value="TSP1_rpt_sf"/>
</dbReference>
<dbReference type="GO" id="GO:0006508">
    <property type="term" value="P:proteolysis"/>
    <property type="evidence" value="ECO:0007669"/>
    <property type="project" value="TreeGrafter"/>
</dbReference>
<dbReference type="Pfam" id="PF19236">
    <property type="entry name" value="ADAMTS_CR_3"/>
    <property type="match status" value="1"/>
</dbReference>
<dbReference type="Gene3D" id="2.40.50.120">
    <property type="match status" value="1"/>
</dbReference>
<dbReference type="GO" id="GO:0004222">
    <property type="term" value="F:metalloendopeptidase activity"/>
    <property type="evidence" value="ECO:0007669"/>
    <property type="project" value="TreeGrafter"/>
</dbReference>
<protein>
    <submittedName>
        <fullName evidence="7">A disintegrin and metalloproteinase with thrombospondin motifs 3</fullName>
    </submittedName>
</protein>
<evidence type="ECO:0000256" key="3">
    <source>
        <dbReference type="ARBA" id="ARBA00023157"/>
    </source>
</evidence>
<dbReference type="InterPro" id="IPR008993">
    <property type="entry name" value="TIMP-like_OB-fold"/>
</dbReference>
<dbReference type="FunFam" id="2.20.100.10:FF:000001">
    <property type="entry name" value="semaphorin-5A isoform X1"/>
    <property type="match status" value="1"/>
</dbReference>
<dbReference type="EMBL" id="BMAW01084598">
    <property type="protein sequence ID" value="GFU39475.1"/>
    <property type="molecule type" value="Genomic_DNA"/>
</dbReference>
<dbReference type="GO" id="GO:0005576">
    <property type="term" value="C:extracellular region"/>
    <property type="evidence" value="ECO:0007669"/>
    <property type="project" value="UniProtKB-SubCell"/>
</dbReference>
<dbReference type="InterPro" id="IPR050439">
    <property type="entry name" value="ADAMTS_ADAMTS-like"/>
</dbReference>
<feature type="compositionally biased region" description="Basic and acidic residues" evidence="5">
    <location>
        <begin position="528"/>
        <end position="548"/>
    </location>
</feature>
<dbReference type="AlphaFoldDB" id="A0A8X6UN19"/>
<dbReference type="InterPro" id="IPR000884">
    <property type="entry name" value="TSP1_rpt"/>
</dbReference>
<dbReference type="InterPro" id="IPR001134">
    <property type="entry name" value="Netrin_domain"/>
</dbReference>
<feature type="compositionally biased region" description="Polar residues" evidence="5">
    <location>
        <begin position="358"/>
        <end position="373"/>
    </location>
</feature>
<dbReference type="PRINTS" id="PR01857">
    <property type="entry name" value="ADAMTSFAMILY"/>
</dbReference>
<dbReference type="OrthoDB" id="5781878at2759"/>
<comment type="caution">
    <text evidence="7">The sequence shown here is derived from an EMBL/GenBank/DDBJ whole genome shotgun (WGS) entry which is preliminary data.</text>
</comment>
<proteinExistence type="predicted"/>
<comment type="subcellular location">
    <subcellularLocation>
        <location evidence="1">Secreted</location>
    </subcellularLocation>
</comment>
<dbReference type="Pfam" id="PF05986">
    <property type="entry name" value="ADAMTS_spacer1"/>
    <property type="match status" value="1"/>
</dbReference>
<evidence type="ECO:0000256" key="1">
    <source>
        <dbReference type="ARBA" id="ARBA00004613"/>
    </source>
</evidence>
<keyword evidence="8" id="KW-1185">Reference proteome</keyword>
<dbReference type="SMART" id="SM00643">
    <property type="entry name" value="C345C"/>
    <property type="match status" value="1"/>
</dbReference>
<feature type="region of interest" description="Disordered" evidence="5">
    <location>
        <begin position="514"/>
        <end position="561"/>
    </location>
</feature>
<feature type="disulfide bond" evidence="4">
    <location>
        <begin position="57"/>
        <end position="95"/>
    </location>
</feature>
<dbReference type="InterPro" id="IPR010294">
    <property type="entry name" value="ADAMTS_spacer1"/>
</dbReference>
<feature type="domain" description="NTR" evidence="6">
    <location>
        <begin position="561"/>
        <end position="681"/>
    </location>
</feature>
<dbReference type="PANTHER" id="PTHR13723:SF317">
    <property type="entry name" value="ADAMTS_ADAMTS-LIKE SPACER 1 DOMAIN-CONTAINING PROTEIN"/>
    <property type="match status" value="1"/>
</dbReference>
<dbReference type="InterPro" id="IPR013273">
    <property type="entry name" value="ADAMTS/ADAMTS-like"/>
</dbReference>
<dbReference type="SUPFAM" id="SSF82895">
    <property type="entry name" value="TSP-1 type 1 repeat"/>
    <property type="match status" value="1"/>
</dbReference>
<organism evidence="7 8">
    <name type="scientific">Nephila pilipes</name>
    <name type="common">Giant wood spider</name>
    <name type="synonym">Nephila maculata</name>
    <dbReference type="NCBI Taxonomy" id="299642"/>
    <lineage>
        <taxon>Eukaryota</taxon>
        <taxon>Metazoa</taxon>
        <taxon>Ecdysozoa</taxon>
        <taxon>Arthropoda</taxon>
        <taxon>Chelicerata</taxon>
        <taxon>Arachnida</taxon>
        <taxon>Araneae</taxon>
        <taxon>Araneomorphae</taxon>
        <taxon>Entelegynae</taxon>
        <taxon>Araneoidea</taxon>
        <taxon>Nephilidae</taxon>
        <taxon>Nephila</taxon>
    </lineage>
</organism>
<dbReference type="Pfam" id="PF01759">
    <property type="entry name" value="NTR"/>
    <property type="match status" value="1"/>
</dbReference>
<dbReference type="InterPro" id="IPR018933">
    <property type="entry name" value="Netrin_module_non-TIMP"/>
</dbReference>
<dbReference type="PROSITE" id="PS50189">
    <property type="entry name" value="NTR"/>
    <property type="match status" value="1"/>
</dbReference>
<feature type="disulfide bond" evidence="4">
    <location>
        <begin position="72"/>
        <end position="85"/>
    </location>
</feature>
<evidence type="ECO:0000259" key="6">
    <source>
        <dbReference type="PROSITE" id="PS50189"/>
    </source>
</evidence>
<dbReference type="Gene3D" id="2.20.100.10">
    <property type="entry name" value="Thrombospondin type-1 (TSP1) repeat"/>
    <property type="match status" value="1"/>
</dbReference>
<evidence type="ECO:0000256" key="5">
    <source>
        <dbReference type="SAM" id="MobiDB-lite"/>
    </source>
</evidence>
<feature type="region of interest" description="Disordered" evidence="5">
    <location>
        <begin position="353"/>
        <end position="373"/>
    </location>
</feature>
<dbReference type="GO" id="GO:0031012">
    <property type="term" value="C:extracellular matrix"/>
    <property type="evidence" value="ECO:0007669"/>
    <property type="project" value="TreeGrafter"/>
</dbReference>
<dbReference type="PANTHER" id="PTHR13723">
    <property type="entry name" value="ADAMTS A DISINTEGRIN AND METALLOPROTEASE WITH THROMBOSPONDIN MOTIFS PROTEASE"/>
    <property type="match status" value="1"/>
</dbReference>
<keyword evidence="2" id="KW-0964">Secreted</keyword>
<dbReference type="PROSITE" id="PS50092">
    <property type="entry name" value="TSP1"/>
    <property type="match status" value="1"/>
</dbReference>
<dbReference type="SUPFAM" id="SSF50242">
    <property type="entry name" value="TIMP-like"/>
    <property type="match status" value="1"/>
</dbReference>
<name>A0A8X6UN19_NEPPI</name>
<dbReference type="SMART" id="SM00209">
    <property type="entry name" value="TSP1"/>
    <property type="match status" value="1"/>
</dbReference>
<reference evidence="7" key="1">
    <citation type="submission" date="2020-08" db="EMBL/GenBank/DDBJ databases">
        <title>Multicomponent nature underlies the extraordinary mechanical properties of spider dragline silk.</title>
        <authorList>
            <person name="Kono N."/>
            <person name="Nakamura H."/>
            <person name="Mori M."/>
            <person name="Yoshida Y."/>
            <person name="Ohtoshi R."/>
            <person name="Malay A.D."/>
            <person name="Moran D.A.P."/>
            <person name="Tomita M."/>
            <person name="Numata K."/>
            <person name="Arakawa K."/>
        </authorList>
    </citation>
    <scope>NUCLEOTIDE SEQUENCE</scope>
</reference>
<keyword evidence="3 4" id="KW-1015">Disulfide bond</keyword>
<gene>
    <name evidence="7" type="primary">ADAMTS3</name>
    <name evidence="7" type="ORF">NPIL_294361</name>
</gene>
<evidence type="ECO:0000256" key="4">
    <source>
        <dbReference type="PIRSR" id="PIRSR613273-3"/>
    </source>
</evidence>
<dbReference type="Gene3D" id="2.60.120.830">
    <property type="match status" value="1"/>
</dbReference>
<dbReference type="GO" id="GO:0030198">
    <property type="term" value="P:extracellular matrix organization"/>
    <property type="evidence" value="ECO:0007669"/>
    <property type="project" value="InterPro"/>
</dbReference>
<evidence type="ECO:0000313" key="8">
    <source>
        <dbReference type="Proteomes" id="UP000887013"/>
    </source>
</evidence>
<feature type="disulfide bond" evidence="4">
    <location>
        <begin position="61"/>
        <end position="100"/>
    </location>
</feature>
<dbReference type="Proteomes" id="UP000887013">
    <property type="component" value="Unassembled WGS sequence"/>
</dbReference>
<dbReference type="InterPro" id="IPR045371">
    <property type="entry name" value="ADAMTS_CR_3"/>
</dbReference>
<accession>A0A8X6UN19</accession>